<sequence length="506" mass="59479">MKSAELPEVPENFEPTAVARADAVRSRLIDTFSLIDHLRGLSQAVPRHNLREFLDPARQRKLMLGDHHQLVRFSIRPAYHRIPFAQRQQCRLRVCCNPWAPISLWAGWVLRKRIFINFVNCLIFLNTIFLMIEIELVNTTDVRMLPIMMALEVGSWFILFVFILEILLFWLYNFFLFWKSAWNLFDFFVTTLSLLPEIVVLIGVTGESVWLQLLRICRVLRSLKLFARFRQIRVIILALVRALKTMTFLLVLLLIFFYIFALAGIYFFESYSRSDIQDLEYQMYFMNMPNSLVTVFILFTLDHWYALLQDAWRVPALSKAFSSLYVILWLLLGSIIFRNIIVAMMVTNFQAIRNELSEEATHSEMQHKASIFKRQIIKRRLNQKDGEKAKIRSSSGHIAPQTSHHSASLLTGEMSQTENLTKTSVPKDFTAPQEYLLVSDSLVDWETHVHQNLHGLMEMDQDEQVVWPRDSLFRYFELLEKLQYNIEERKQLQEFAVKALINLKDN</sequence>
<feature type="transmembrane region" description="Helical" evidence="23">
    <location>
        <begin position="184"/>
        <end position="203"/>
    </location>
</feature>
<dbReference type="GO" id="GO:0030317">
    <property type="term" value="P:flagellated sperm motility"/>
    <property type="evidence" value="ECO:0007669"/>
    <property type="project" value="InterPro"/>
</dbReference>
<evidence type="ECO:0000256" key="11">
    <source>
        <dbReference type="ARBA" id="ARBA00022882"/>
    </source>
</evidence>
<dbReference type="AlphaFoldDB" id="A0A6P5M4Z3"/>
<evidence type="ECO:0000256" key="6">
    <source>
        <dbReference type="ARBA" id="ARBA00022692"/>
    </source>
</evidence>
<feature type="transmembrane region" description="Helical" evidence="23">
    <location>
        <begin position="248"/>
        <end position="268"/>
    </location>
</feature>
<proteinExistence type="inferred from homology"/>
<keyword evidence="10" id="KW-0744">Spermatogenesis</keyword>
<dbReference type="InterPro" id="IPR028747">
    <property type="entry name" value="CatSper2"/>
</dbReference>
<dbReference type="RefSeq" id="XP_020864897.1">
    <property type="nucleotide sequence ID" value="XM_021009238.1"/>
</dbReference>
<keyword evidence="2" id="KW-0217">Developmental protein</keyword>
<evidence type="ECO:0000256" key="1">
    <source>
        <dbReference type="ARBA" id="ARBA00022448"/>
    </source>
</evidence>
<dbReference type="GO" id="GO:0005227">
    <property type="term" value="F:calcium-activated cation channel activity"/>
    <property type="evidence" value="ECO:0007669"/>
    <property type="project" value="InterPro"/>
</dbReference>
<evidence type="ECO:0000256" key="9">
    <source>
        <dbReference type="ARBA" id="ARBA00022846"/>
    </source>
</evidence>
<evidence type="ECO:0000256" key="17">
    <source>
        <dbReference type="ARBA" id="ARBA00023303"/>
    </source>
</evidence>
<evidence type="ECO:0000313" key="28">
    <source>
        <dbReference type="RefSeq" id="XP_020864899.1"/>
    </source>
</evidence>
<keyword evidence="13" id="KW-0406">Ion transport</keyword>
<dbReference type="SUPFAM" id="SSF81324">
    <property type="entry name" value="Voltage-gated potassium channels"/>
    <property type="match status" value="1"/>
</dbReference>
<dbReference type="InterPro" id="IPR005821">
    <property type="entry name" value="Ion_trans_dom"/>
</dbReference>
<feature type="transmembrane region" description="Helical" evidence="23">
    <location>
        <begin position="288"/>
        <end position="308"/>
    </location>
</feature>
<dbReference type="Pfam" id="PF00520">
    <property type="entry name" value="Ion_trans"/>
    <property type="match status" value="1"/>
</dbReference>
<evidence type="ECO:0000256" key="22">
    <source>
        <dbReference type="SAM" id="MobiDB-lite"/>
    </source>
</evidence>
<comment type="subcellular location">
    <subcellularLocation>
        <location evidence="19">Cell projection</location>
        <location evidence="19">Cilium</location>
        <location evidence="19">Flagellum membrane</location>
        <topology evidence="19">Multi-pass membrane protein</topology>
    </subcellularLocation>
</comment>
<dbReference type="GO" id="GO:0048240">
    <property type="term" value="P:sperm capacitation"/>
    <property type="evidence" value="ECO:0007669"/>
    <property type="project" value="TreeGrafter"/>
</dbReference>
<evidence type="ECO:0000256" key="13">
    <source>
        <dbReference type="ARBA" id="ARBA00023065"/>
    </source>
</evidence>
<keyword evidence="8" id="KW-0106">Calcium</keyword>
<dbReference type="Gene3D" id="1.20.120.350">
    <property type="entry name" value="Voltage-gated potassium channels. Chain C"/>
    <property type="match status" value="1"/>
</dbReference>
<evidence type="ECO:0000313" key="27">
    <source>
        <dbReference type="RefSeq" id="XP_020864898.1"/>
    </source>
</evidence>
<evidence type="ECO:0000256" key="23">
    <source>
        <dbReference type="SAM" id="Phobius"/>
    </source>
</evidence>
<evidence type="ECO:0000256" key="19">
    <source>
        <dbReference type="ARBA" id="ARBA00060429"/>
    </source>
</evidence>
<protein>
    <recommendedName>
        <fullName evidence="21">Cation channel sperm-associated protein 2</fullName>
    </recommendedName>
</protein>
<dbReference type="RefSeq" id="XP_020864898.1">
    <property type="nucleotide sequence ID" value="XM_021009239.1"/>
</dbReference>
<feature type="transmembrane region" description="Helical" evidence="23">
    <location>
        <begin position="114"/>
        <end position="134"/>
    </location>
</feature>
<dbReference type="FunFam" id="1.20.120.350:FF:000084">
    <property type="entry name" value="Cation channel sperm associated 2"/>
    <property type="match status" value="1"/>
</dbReference>
<feature type="transmembrane region" description="Helical" evidence="23">
    <location>
        <begin position="320"/>
        <end position="346"/>
    </location>
</feature>
<feature type="transmembrane region" description="Helical" evidence="23">
    <location>
        <begin position="154"/>
        <end position="172"/>
    </location>
</feature>
<dbReference type="GO" id="GO:0009566">
    <property type="term" value="P:fertilization"/>
    <property type="evidence" value="ECO:0007669"/>
    <property type="project" value="TreeGrafter"/>
</dbReference>
<dbReference type="KEGG" id="pcw:110223619"/>
<dbReference type="FunFam" id="1.10.287.70:FF:000115">
    <property type="entry name" value="Cation channel sperm-associated protein 2"/>
    <property type="match status" value="1"/>
</dbReference>
<evidence type="ECO:0000256" key="16">
    <source>
        <dbReference type="ARBA" id="ARBA00023273"/>
    </source>
</evidence>
<keyword evidence="14" id="KW-0969">Cilium</keyword>
<evidence type="ECO:0000256" key="12">
    <source>
        <dbReference type="ARBA" id="ARBA00022989"/>
    </source>
</evidence>
<keyword evidence="11" id="KW-0851">Voltage-gated channel</keyword>
<keyword evidence="4" id="KW-0109">Calcium transport</keyword>
<evidence type="ECO:0000256" key="8">
    <source>
        <dbReference type="ARBA" id="ARBA00022837"/>
    </source>
</evidence>
<evidence type="ECO:0000256" key="2">
    <source>
        <dbReference type="ARBA" id="ARBA00022473"/>
    </source>
</evidence>
<feature type="compositionally biased region" description="Polar residues" evidence="22">
    <location>
        <begin position="392"/>
        <end position="409"/>
    </location>
</feature>
<evidence type="ECO:0000256" key="18">
    <source>
        <dbReference type="ARBA" id="ARBA00036634"/>
    </source>
</evidence>
<dbReference type="Proteomes" id="UP000515140">
    <property type="component" value="Unplaced"/>
</dbReference>
<evidence type="ECO:0000313" key="26">
    <source>
        <dbReference type="RefSeq" id="XP_020864897.1"/>
    </source>
</evidence>
<evidence type="ECO:0000256" key="21">
    <source>
        <dbReference type="ARBA" id="ARBA00070013"/>
    </source>
</evidence>
<dbReference type="CTD" id="117155"/>
<evidence type="ECO:0000256" key="20">
    <source>
        <dbReference type="ARBA" id="ARBA00061150"/>
    </source>
</evidence>
<evidence type="ECO:0000256" key="15">
    <source>
        <dbReference type="ARBA" id="ARBA00023136"/>
    </source>
</evidence>
<keyword evidence="12 23" id="KW-1133">Transmembrane helix</keyword>
<gene>
    <name evidence="26 27 28" type="primary">CATSPER2</name>
</gene>
<name>A0A6P5M4Z3_PHACI</name>
<dbReference type="Gene3D" id="1.10.287.70">
    <property type="match status" value="1"/>
</dbReference>
<evidence type="ECO:0000256" key="7">
    <source>
        <dbReference type="ARBA" id="ARBA00022782"/>
    </source>
</evidence>
<dbReference type="GO" id="GO:0005245">
    <property type="term" value="F:voltage-gated calcium channel activity"/>
    <property type="evidence" value="ECO:0007669"/>
    <property type="project" value="Ensembl"/>
</dbReference>
<keyword evidence="25" id="KW-1185">Reference proteome</keyword>
<evidence type="ECO:0000256" key="4">
    <source>
        <dbReference type="ARBA" id="ARBA00022568"/>
    </source>
</evidence>
<dbReference type="GeneTree" id="ENSGT00910000144338"/>
<dbReference type="PANTHER" id="PTHR46923">
    <property type="entry name" value="CATION CHANNEL SPERM-ASSOCIATED PROTEIN 2"/>
    <property type="match status" value="1"/>
</dbReference>
<keyword evidence="1" id="KW-0813">Transport</keyword>
<evidence type="ECO:0000256" key="10">
    <source>
        <dbReference type="ARBA" id="ARBA00022871"/>
    </source>
</evidence>
<evidence type="ECO:0000259" key="24">
    <source>
        <dbReference type="Pfam" id="PF00520"/>
    </source>
</evidence>
<comment type="catalytic activity">
    <reaction evidence="18">
        <text>Ca(2+)(in) = Ca(2+)(out)</text>
        <dbReference type="Rhea" id="RHEA:29671"/>
        <dbReference type="ChEBI" id="CHEBI:29108"/>
    </reaction>
</comment>
<dbReference type="InterPro" id="IPR027359">
    <property type="entry name" value="Volt_channel_dom_sf"/>
</dbReference>
<organism evidence="25 27">
    <name type="scientific">Phascolarctos cinereus</name>
    <name type="common">Koala</name>
    <dbReference type="NCBI Taxonomy" id="38626"/>
    <lineage>
        <taxon>Eukaryota</taxon>
        <taxon>Metazoa</taxon>
        <taxon>Chordata</taxon>
        <taxon>Craniata</taxon>
        <taxon>Vertebrata</taxon>
        <taxon>Euteleostomi</taxon>
        <taxon>Mammalia</taxon>
        <taxon>Metatheria</taxon>
        <taxon>Diprotodontia</taxon>
        <taxon>Phascolarctidae</taxon>
        <taxon>Phascolarctos</taxon>
    </lineage>
</organism>
<keyword evidence="17" id="KW-0407">Ion channel</keyword>
<keyword evidence="6 23" id="KW-0812">Transmembrane</keyword>
<feature type="region of interest" description="Disordered" evidence="22">
    <location>
        <begin position="383"/>
        <end position="409"/>
    </location>
</feature>
<accession>A0A6P5M4Z3</accession>
<evidence type="ECO:0000256" key="3">
    <source>
        <dbReference type="ARBA" id="ARBA00022475"/>
    </source>
</evidence>
<keyword evidence="16" id="KW-0966">Cell projection</keyword>
<dbReference type="PANTHER" id="PTHR46923:SF1">
    <property type="entry name" value="CATION CHANNEL SPERM-ASSOCIATED PROTEIN 2"/>
    <property type="match status" value="1"/>
</dbReference>
<evidence type="ECO:0000256" key="5">
    <source>
        <dbReference type="ARBA" id="ARBA00022673"/>
    </source>
</evidence>
<keyword evidence="5" id="KW-0107">Calcium channel</keyword>
<keyword evidence="3" id="KW-1003">Cell membrane</keyword>
<dbReference type="RefSeq" id="XP_020864899.1">
    <property type="nucleotide sequence ID" value="XM_021009240.1"/>
</dbReference>
<evidence type="ECO:0000256" key="14">
    <source>
        <dbReference type="ARBA" id="ARBA00023069"/>
    </source>
</evidence>
<dbReference type="GO" id="GO:0036128">
    <property type="term" value="C:CatSper complex"/>
    <property type="evidence" value="ECO:0007669"/>
    <property type="project" value="InterPro"/>
</dbReference>
<comment type="similarity">
    <text evidence="20">Belongs to the cation channel sperm-associated (TC 1.A.1.19) family.</text>
</comment>
<keyword evidence="15 23" id="KW-0472">Membrane</keyword>
<reference evidence="26 27" key="1">
    <citation type="submission" date="2025-04" db="UniProtKB">
        <authorList>
            <consortium name="RefSeq"/>
        </authorList>
    </citation>
    <scope>IDENTIFICATION</scope>
    <source>
        <tissue evidence="26 27">Spleen</tissue>
    </source>
</reference>
<evidence type="ECO:0000313" key="25">
    <source>
        <dbReference type="Proteomes" id="UP000515140"/>
    </source>
</evidence>
<keyword evidence="9" id="KW-0282">Flagellum</keyword>
<dbReference type="GeneID" id="110223619"/>
<feature type="domain" description="Ion transport" evidence="24">
    <location>
        <begin position="113"/>
        <end position="355"/>
    </location>
</feature>
<keyword evidence="7" id="KW-0221">Differentiation</keyword>